<proteinExistence type="predicted"/>
<dbReference type="AlphaFoldDB" id="A0A370GQH1"/>
<dbReference type="EMBL" id="QQAY01000002">
    <property type="protein sequence ID" value="RDI45927.1"/>
    <property type="molecule type" value="Genomic_DNA"/>
</dbReference>
<evidence type="ECO:0000313" key="1">
    <source>
        <dbReference type="EMBL" id="RDI45927.1"/>
    </source>
</evidence>
<dbReference type="Pfam" id="PF07070">
    <property type="entry name" value="Spo0M"/>
    <property type="match status" value="1"/>
</dbReference>
<name>A0A370GQH1_9BACI</name>
<gene>
    <name evidence="1" type="ORF">DFR59_102564</name>
</gene>
<evidence type="ECO:0000313" key="2">
    <source>
        <dbReference type="Proteomes" id="UP000255326"/>
    </source>
</evidence>
<dbReference type="RefSeq" id="WP_114744724.1">
    <property type="nucleotide sequence ID" value="NZ_QQAY01000002.1"/>
</dbReference>
<sequence>MWKEFLSSVGIGSMKVDTIVHEPKISRPGKIEGEVVIYGGRCDQKVEGIDLRLVYRYEAVKEESDFTQHEKDIHEKTIESIEMVKANETKRIPFTLMISNDHPVSGEESETVLRTTVRIPNAVDPFDEDTIIIQKN</sequence>
<protein>
    <submittedName>
        <fullName evidence="1">Sporulation-control protein</fullName>
    </submittedName>
</protein>
<dbReference type="OrthoDB" id="2402463at2"/>
<comment type="caution">
    <text evidence="1">The sequence shown here is derived from an EMBL/GenBank/DDBJ whole genome shotgun (WGS) entry which is preliminary data.</text>
</comment>
<keyword evidence="2" id="KW-1185">Reference proteome</keyword>
<dbReference type="PANTHER" id="PTHR40053:SF1">
    <property type="entry name" value="SPORULATION-CONTROL PROTEIN SPO0M"/>
    <property type="match status" value="1"/>
</dbReference>
<organism evidence="1 2">
    <name type="scientific">Falsibacillus pallidus</name>
    <dbReference type="NCBI Taxonomy" id="493781"/>
    <lineage>
        <taxon>Bacteria</taxon>
        <taxon>Bacillati</taxon>
        <taxon>Bacillota</taxon>
        <taxon>Bacilli</taxon>
        <taxon>Bacillales</taxon>
        <taxon>Bacillaceae</taxon>
        <taxon>Falsibacillus</taxon>
    </lineage>
</organism>
<dbReference type="PANTHER" id="PTHR40053">
    <property type="entry name" value="SPORULATION-CONTROL PROTEIN SPO0M"/>
    <property type="match status" value="1"/>
</dbReference>
<dbReference type="Proteomes" id="UP000255326">
    <property type="component" value="Unassembled WGS sequence"/>
</dbReference>
<accession>A0A370GQH1</accession>
<dbReference type="InterPro" id="IPR009776">
    <property type="entry name" value="Spore_0_M"/>
</dbReference>
<reference evidence="1 2" key="1">
    <citation type="submission" date="2018-07" db="EMBL/GenBank/DDBJ databases">
        <title>Genomic Encyclopedia of Type Strains, Phase IV (KMG-IV): sequencing the most valuable type-strain genomes for metagenomic binning, comparative biology and taxonomic classification.</title>
        <authorList>
            <person name="Goeker M."/>
        </authorList>
    </citation>
    <scope>NUCLEOTIDE SEQUENCE [LARGE SCALE GENOMIC DNA]</scope>
    <source>
        <strain evidence="1 2">DSM 25281</strain>
    </source>
</reference>